<dbReference type="Proteomes" id="UP000199064">
    <property type="component" value="Unassembled WGS sequence"/>
</dbReference>
<organism evidence="1 2">
    <name type="scientific">Nitratireductor aquibiodomus</name>
    <dbReference type="NCBI Taxonomy" id="204799"/>
    <lineage>
        <taxon>Bacteria</taxon>
        <taxon>Pseudomonadati</taxon>
        <taxon>Pseudomonadota</taxon>
        <taxon>Alphaproteobacteria</taxon>
        <taxon>Hyphomicrobiales</taxon>
        <taxon>Phyllobacteriaceae</taxon>
        <taxon>Nitratireductor</taxon>
    </lineage>
</organism>
<name>A0A1H4KDR1_9HYPH</name>
<proteinExistence type="predicted"/>
<accession>A0A1H4KDR1</accession>
<evidence type="ECO:0000313" key="1">
    <source>
        <dbReference type="EMBL" id="SEB56577.1"/>
    </source>
</evidence>
<protein>
    <submittedName>
        <fullName evidence="1">Uncharacterized protein</fullName>
    </submittedName>
</protein>
<dbReference type="RefSeq" id="WP_090328787.1">
    <property type="nucleotide sequence ID" value="NZ_FNSL01000001.1"/>
</dbReference>
<gene>
    <name evidence="1" type="ORF">SAMN05216452_2166</name>
</gene>
<keyword evidence="2" id="KW-1185">Reference proteome</keyword>
<dbReference type="AlphaFoldDB" id="A0A1H4KDR1"/>
<sequence length="215" mass="24587">MDLDFKNELAVMPDLRHRLRQLRWFRATFRGNAKAVTQHYGVEFVVSEEKLTRVFLDWVEMVDAQKAYARLDRGDFIIYAAGLALKEMIRHAPVSIAQVSAVSSAADNADIVTFWPEGFLYTNYCVCAIAAIFEQEFGQTPHLNRCADDLRTWWSYRENTREMPASAVAFLDRFFGAEPNWVAPDLIEGRLAMRTAMEAKRRSIEAPSIFPDPAT</sequence>
<evidence type="ECO:0000313" key="2">
    <source>
        <dbReference type="Proteomes" id="UP000199064"/>
    </source>
</evidence>
<dbReference type="EMBL" id="FNSL01000001">
    <property type="protein sequence ID" value="SEB56577.1"/>
    <property type="molecule type" value="Genomic_DNA"/>
</dbReference>
<reference evidence="2" key="1">
    <citation type="submission" date="2016-10" db="EMBL/GenBank/DDBJ databases">
        <authorList>
            <person name="Varghese N."/>
            <person name="Submissions S."/>
        </authorList>
    </citation>
    <scope>NUCLEOTIDE SEQUENCE [LARGE SCALE GENOMIC DNA]</scope>
    <source>
        <strain evidence="2">ES.061</strain>
    </source>
</reference>